<evidence type="ECO:0000259" key="3">
    <source>
        <dbReference type="SMART" id="SM00089"/>
    </source>
</evidence>
<sequence length="2159" mass="237362">MSKKYRRFLISYVMSMVMFFEIILPLLPENLQDKVEAATTKTFFIDFKNNTVTTSPPTSAPSEYYDSVQTKTLDFNLASYLSGSITSCNISVNGKTSPCLLSGTKVQNTISGETKTLYGRSKTNPGHHVYRLPNGARWEHKGERSAIYQFVDSSTLSNGETNKPGYVPQEGWIRPTGSDKANSTLTSYNSGPESYNGRDLRYDPQYDYSGSGISDKSPNWNMIGAVVTRSYSPDPPTKFFADPNDIESGSGIEIQNYDKSSVIMVDANKMRDGTEPFFWGKASDQTNQVAVRRVLNSWCVGIQVDDQDCLFDNTNIDPSTGIDSDGGYPFNYVMAVYTNWLATTYLYKDATITINYDEPTKPDLGYISATGPSGCIKAGTSAEITFNYKNFGPSTSATFKVEYKVNGVVNPSYTETISGASSGQTFTKKITYSFSTTAPQDFTIVIDAGNAVGEATNTLANNSTTVSVTAQSDCNGGGNGGCYAPDLIGTVKVDKSFISWGQANYVTGTLQDTSVNYKFKFRFWQNGVSTDLPDGTWSNKGTAGFEANYYKQTNGAYPGGFADGDVTVEFVVWDQGTNCITSIGGAHFEVGPKPANRPPNFQIGWFKASNTTGTQPDANNDPSVVVGDKVNLRAFNISDPDGDAVTMTWQFSSSTSTWVQGLKSTYGLNVNDLKFTNLLTTTKGAHLITARACDPSGLCSTQSDTLNVVSPYPIPCINVPSRVVAGRTLAANAINGDCSTAAPGRTIDHTKDEWTNKRDVYPAPGPETVTLEVTDNKGVHSLPEDKAVKVINVVEDKPPIAELIYPSVMTRGTFSVTNNTRSIDGDTIVDGQLKYWFDSNNDGNFNDETGYVVDHFMPGQSYSIQAASVGKIKFYIWGVEDYGLSDSKTYTADVINQSGETDVSIMGSNPEPPELDIIRYKTQDLLLKDSWKGSIIGIGDTDKVRQNGLQLNLSTDSLGVINSSNPYSMGVLPGSMATSHYRYEGLANDYVDVALPEALPKGFTYGGSDLRFPVAGTMANASNPDNKADLQILSGNLGSNVAMSGGRDNAGNTFSFECLYSGSGPYQYTCSIVVQLAGGGGYTVPYHNGQSITTTDLTKITGLFGGIRHLSDSSYWGFIYDVCQYWDDEYNSCGYSVTKTDFYKTSDGSYTSTIPYSAGVTLEPVPLVWESPTYMLNGKRVTAKTTVQPVSSSSNDDYYTFSLEYYDANTKTSKTVKVRDKVKYNQGYTSVGKDSATISYKNLSFQIRVSSDGYVFALVNADSVEVYDMNGAFVKSFYIGKSFFSSYLHYDNSDSSEESKQFYLHYFDFEQDGTLTVALTQRDHAKYRDGTRGIVYKPTNENFREYWVYRIQATGAASIPYETIAGGQLRNEDHVVAEGDYAFYMNLGQRVTTNNSTSGFSFRMQDYKNMYRFEATSTTLFLSKIVDGNRIILGQAAYNFAENTWYGISIVTKGSKMKVAVNGSPVFDVSDGTFGEGKYGPFLNLYGVKFKGLTVTTPRPKETKIDGIAVVNMPIVTTPSYTDPEGDPNFPNQDRFYYSQVDGGGFLDAGDGASGTFSRNGQPQNPALASLDKVGNYKVQYVTQDDPAPAPWLSSAYAAYRQDTTGNIRNLLVHRKPIADFSVSQGSDYTISWTDKDSHDPDRWLASWNYIAGYGANKGIYDERYNYTDTAGVTHDGKITRPDQPGMYILRKAVKDEYGAWSDWAVASVYFDAAPPNNPPSAVITFPDGTESDPTPVSLHPTILWNQSDPDPGTTFTAFNLQVKDEWGNDIDTIQNQSMNTTDTSWSWTLDHSLEMGKKYQTVVQVSDGFAWSAWSNVGWMITNSPPAAYMSFPYGTQAEPTIVTTLRPTLQWVQSDPDAGTLFQHFQLQITNEDNNVMMLDSGKLAQNTSAGSNQWVVPNDLPSGQKLRVRVKVWDQYGAESIWSPQVWMYINRPPTANFDWTPKPAFEGDEVTLWNQSTDPDGDTLSYSWQVTGPGYNTAALHTSIHAVIPAAVTDGYPGDYIVTLTVNDSHGASDTITKAVPVGDLSLDGYVKHTPGWEENRKAYNFMKSRNTEQPRSSDTFWSGEAFVVEAETNQPADQVTVRMSYTNMQANLTAAAGRMTWKGQLERGDFETLPDGDYSFHFTAVWPNGHRETAVRVIKIKDPWTAYSSSVRKE</sequence>
<dbReference type="Pfam" id="PF07705">
    <property type="entry name" value="CARDB"/>
    <property type="match status" value="1"/>
</dbReference>
<dbReference type="Pfam" id="PF25788">
    <property type="entry name" value="Ig_Rha78A_N"/>
    <property type="match status" value="1"/>
</dbReference>
<keyword evidence="2" id="KW-1133">Transmembrane helix</keyword>
<proteinExistence type="predicted"/>
<dbReference type="Gene3D" id="2.60.40.10">
    <property type="entry name" value="Immunoglobulins"/>
    <property type="match status" value="4"/>
</dbReference>
<feature type="domain" description="PKD/Chitinase" evidence="3">
    <location>
        <begin position="615"/>
        <end position="711"/>
    </location>
</feature>
<dbReference type="EMBL" id="NMQW01000046">
    <property type="protein sequence ID" value="OXM83494.1"/>
    <property type="molecule type" value="Genomic_DNA"/>
</dbReference>
<evidence type="ECO:0000256" key="2">
    <source>
        <dbReference type="SAM" id="Phobius"/>
    </source>
</evidence>
<dbReference type="InterPro" id="IPR013783">
    <property type="entry name" value="Ig-like_fold"/>
</dbReference>
<dbReference type="InterPro" id="IPR011635">
    <property type="entry name" value="CARDB"/>
</dbReference>
<feature type="region of interest" description="Disordered" evidence="1">
    <location>
        <begin position="159"/>
        <end position="201"/>
    </location>
</feature>
<dbReference type="Proteomes" id="UP000215509">
    <property type="component" value="Unassembled WGS sequence"/>
</dbReference>
<comment type="caution">
    <text evidence="4">The sequence shown here is derived from an EMBL/GenBank/DDBJ whole genome shotgun (WGS) entry which is preliminary data.</text>
</comment>
<dbReference type="Pfam" id="PF17963">
    <property type="entry name" value="Big_9"/>
    <property type="match status" value="1"/>
</dbReference>
<name>A0A229UJK1_9BACL</name>
<reference evidence="4 5" key="1">
    <citation type="submission" date="2017-07" db="EMBL/GenBank/DDBJ databases">
        <title>Genome sequencing and assembly of Paenibacillus rigui.</title>
        <authorList>
            <person name="Mayilraj S."/>
        </authorList>
    </citation>
    <scope>NUCLEOTIDE SEQUENCE [LARGE SCALE GENOMIC DNA]</scope>
    <source>
        <strain evidence="4 5">JCM 16352</strain>
    </source>
</reference>
<gene>
    <name evidence="4" type="ORF">CF651_25580</name>
</gene>
<evidence type="ECO:0000313" key="5">
    <source>
        <dbReference type="Proteomes" id="UP000215509"/>
    </source>
</evidence>
<dbReference type="SMART" id="SM00089">
    <property type="entry name" value="PKD"/>
    <property type="match status" value="2"/>
</dbReference>
<keyword evidence="2" id="KW-0472">Membrane</keyword>
<keyword evidence="2" id="KW-0812">Transmembrane</keyword>
<protein>
    <recommendedName>
        <fullName evidence="3">PKD/Chitinase domain-containing protein</fullName>
    </recommendedName>
</protein>
<organism evidence="4 5">
    <name type="scientific">Paenibacillus rigui</name>
    <dbReference type="NCBI Taxonomy" id="554312"/>
    <lineage>
        <taxon>Bacteria</taxon>
        <taxon>Bacillati</taxon>
        <taxon>Bacillota</taxon>
        <taxon>Bacilli</taxon>
        <taxon>Bacillales</taxon>
        <taxon>Paenibacillaceae</taxon>
        <taxon>Paenibacillus</taxon>
    </lineage>
</organism>
<evidence type="ECO:0000313" key="4">
    <source>
        <dbReference type="EMBL" id="OXM83494.1"/>
    </source>
</evidence>
<dbReference type="Gene3D" id="2.60.120.560">
    <property type="entry name" value="Exo-inulinase, domain 1"/>
    <property type="match status" value="1"/>
</dbReference>
<dbReference type="InterPro" id="IPR022409">
    <property type="entry name" value="PKD/Chitinase_dom"/>
</dbReference>
<feature type="transmembrane region" description="Helical" evidence="2">
    <location>
        <begin position="9"/>
        <end position="27"/>
    </location>
</feature>
<keyword evidence="5" id="KW-1185">Reference proteome</keyword>
<dbReference type="OrthoDB" id="2088379at2"/>
<accession>A0A229UJK1</accession>
<feature type="domain" description="PKD/Chitinase" evidence="3">
    <location>
        <begin position="1938"/>
        <end position="2029"/>
    </location>
</feature>
<evidence type="ECO:0000256" key="1">
    <source>
        <dbReference type="SAM" id="MobiDB-lite"/>
    </source>
</evidence>
<feature type="compositionally biased region" description="Polar residues" evidence="1">
    <location>
        <begin position="179"/>
        <end position="193"/>
    </location>
</feature>
<dbReference type="SUPFAM" id="SSF49299">
    <property type="entry name" value="PKD domain"/>
    <property type="match status" value="1"/>
</dbReference>
<dbReference type="InterPro" id="IPR035986">
    <property type="entry name" value="PKD_dom_sf"/>
</dbReference>